<evidence type="ECO:0000313" key="2">
    <source>
        <dbReference type="Proteomes" id="UP000502345"/>
    </source>
</evidence>
<accession>A0A6G9CMA5</accession>
<protein>
    <submittedName>
        <fullName evidence="1">Uncharacterized protein</fullName>
    </submittedName>
</protein>
<gene>
    <name evidence="1" type="ORF">G9444_0548</name>
</gene>
<reference evidence="1 2" key="1">
    <citation type="submission" date="2020-03" db="EMBL/GenBank/DDBJ databases">
        <title>Screen low temperature-resistant strains for efficient degradation of petroleum hydrocarbons under the low temperature.</title>
        <authorList>
            <person name="Wang Y."/>
            <person name="Chen J."/>
        </authorList>
    </citation>
    <scope>NUCLEOTIDE SEQUENCE [LARGE SCALE GENOMIC DNA]</scope>
    <source>
        <strain evidence="1 2">KB1</strain>
    </source>
</reference>
<dbReference type="Proteomes" id="UP000502345">
    <property type="component" value="Chromosome"/>
</dbReference>
<dbReference type="EMBL" id="CP050124">
    <property type="protein sequence ID" value="QIP37791.1"/>
    <property type="molecule type" value="Genomic_DNA"/>
</dbReference>
<organism evidence="1 2">
    <name type="scientific">Rhodococcus erythropolis</name>
    <name type="common">Arthrobacter picolinophilus</name>
    <dbReference type="NCBI Taxonomy" id="1833"/>
    <lineage>
        <taxon>Bacteria</taxon>
        <taxon>Bacillati</taxon>
        <taxon>Actinomycetota</taxon>
        <taxon>Actinomycetes</taxon>
        <taxon>Mycobacteriales</taxon>
        <taxon>Nocardiaceae</taxon>
        <taxon>Rhodococcus</taxon>
        <taxon>Rhodococcus erythropolis group</taxon>
    </lineage>
</organism>
<proteinExistence type="predicted"/>
<name>A0A6G9CMA5_RHOER</name>
<dbReference type="AlphaFoldDB" id="A0A6G9CMA5"/>
<sequence length="53" mass="5884">MADGLLSTLIDTFLTPCEGSHKLAQTHRCITLQPVVLRRSVESMRRVVTSADE</sequence>
<evidence type="ECO:0000313" key="1">
    <source>
        <dbReference type="EMBL" id="QIP37791.1"/>
    </source>
</evidence>